<evidence type="ECO:0000313" key="2">
    <source>
        <dbReference type="RefSeq" id="XP_013171637.1"/>
    </source>
</evidence>
<dbReference type="KEGG" id="pxu:106120758"/>
<keyword evidence="1" id="KW-0732">Signal</keyword>
<name>A0AAJ6ZFM3_PAPXU</name>
<sequence>MVSFKVLCSLLVMCFILCRGDNMLGPGKWVIVSIDRCEEDEKYQTNIDVDMHRANRTHVAFSFKVSLAEDFDYTVSIRIDICKYVDGGCKTYQTLADESAINFCEKYAKQNVDAALQMLDMNGFPLPVGDYAVDDYIFNVAELPENAVYGDFVGKGYLIKQGVEFSCVKVAANFVKNDDEDEED</sequence>
<evidence type="ECO:0000256" key="1">
    <source>
        <dbReference type="SAM" id="SignalP"/>
    </source>
</evidence>
<dbReference type="Proteomes" id="UP000694872">
    <property type="component" value="Unplaced"/>
</dbReference>
<dbReference type="AlphaFoldDB" id="A0AAJ6ZFM3"/>
<reference evidence="2" key="1">
    <citation type="submission" date="2025-08" db="UniProtKB">
        <authorList>
            <consortium name="RefSeq"/>
        </authorList>
    </citation>
    <scope>IDENTIFICATION</scope>
</reference>
<accession>A0AAJ6ZFM3</accession>
<organism evidence="2">
    <name type="scientific">Papilio xuthus</name>
    <name type="common">Asian swallowtail butterfly</name>
    <dbReference type="NCBI Taxonomy" id="66420"/>
    <lineage>
        <taxon>Eukaryota</taxon>
        <taxon>Metazoa</taxon>
        <taxon>Ecdysozoa</taxon>
        <taxon>Arthropoda</taxon>
        <taxon>Hexapoda</taxon>
        <taxon>Insecta</taxon>
        <taxon>Pterygota</taxon>
        <taxon>Neoptera</taxon>
        <taxon>Endopterygota</taxon>
        <taxon>Lepidoptera</taxon>
        <taxon>Glossata</taxon>
        <taxon>Ditrysia</taxon>
        <taxon>Papilionoidea</taxon>
        <taxon>Papilionidae</taxon>
        <taxon>Papilioninae</taxon>
        <taxon>Papilio</taxon>
    </lineage>
</organism>
<dbReference type="GeneID" id="106120758"/>
<protein>
    <submittedName>
        <fullName evidence="2">Uncharacterized protein LOC106120758</fullName>
    </submittedName>
</protein>
<feature type="chain" id="PRO_5042566805" evidence="1">
    <location>
        <begin position="21"/>
        <end position="184"/>
    </location>
</feature>
<feature type="signal peptide" evidence="1">
    <location>
        <begin position="1"/>
        <end position="20"/>
    </location>
</feature>
<gene>
    <name evidence="2" type="primary">LOC106120758</name>
</gene>
<proteinExistence type="predicted"/>
<dbReference type="RefSeq" id="XP_013171637.1">
    <property type="nucleotide sequence ID" value="XM_013316183.1"/>
</dbReference>